<organism evidence="1 2">
    <name type="scientific">Micromonospora sagamiensis</name>
    <dbReference type="NCBI Taxonomy" id="47875"/>
    <lineage>
        <taxon>Bacteria</taxon>
        <taxon>Bacillati</taxon>
        <taxon>Actinomycetota</taxon>
        <taxon>Actinomycetes</taxon>
        <taxon>Micromonosporales</taxon>
        <taxon>Micromonosporaceae</taxon>
        <taxon>Micromonospora</taxon>
    </lineage>
</organism>
<name>A0A562WG10_9ACTN</name>
<gene>
    <name evidence="1" type="ORF">JD81_01999</name>
</gene>
<dbReference type="EMBL" id="VLLP01000001">
    <property type="protein sequence ID" value="TWJ28494.1"/>
    <property type="molecule type" value="Genomic_DNA"/>
</dbReference>
<dbReference type="Proteomes" id="UP000319728">
    <property type="component" value="Unassembled WGS sequence"/>
</dbReference>
<dbReference type="AlphaFoldDB" id="A0A562WG10"/>
<dbReference type="RefSeq" id="WP_145816854.1">
    <property type="nucleotide sequence ID" value="NZ_AP023438.1"/>
</dbReference>
<evidence type="ECO:0008006" key="3">
    <source>
        <dbReference type="Google" id="ProtNLM"/>
    </source>
</evidence>
<evidence type="ECO:0000313" key="2">
    <source>
        <dbReference type="Proteomes" id="UP000319728"/>
    </source>
</evidence>
<proteinExistence type="predicted"/>
<comment type="caution">
    <text evidence="1">The sequence shown here is derived from an EMBL/GenBank/DDBJ whole genome shotgun (WGS) entry which is preliminary data.</text>
</comment>
<evidence type="ECO:0000313" key="1">
    <source>
        <dbReference type="EMBL" id="TWJ28494.1"/>
    </source>
</evidence>
<dbReference type="OrthoDB" id="4217521at2"/>
<accession>A0A562WG10</accession>
<protein>
    <recommendedName>
        <fullName evidence="3">BMP family ABC transporter substrate-binding protein</fullName>
    </recommendedName>
</protein>
<reference evidence="1 2" key="1">
    <citation type="submission" date="2019-07" db="EMBL/GenBank/DDBJ databases">
        <title>R&amp;d 2014.</title>
        <authorList>
            <person name="Klenk H.-P."/>
        </authorList>
    </citation>
    <scope>NUCLEOTIDE SEQUENCE [LARGE SCALE GENOMIC DNA]</scope>
    <source>
        <strain evidence="1 2">DSM 43912</strain>
    </source>
</reference>
<dbReference type="Gene3D" id="3.40.50.2300">
    <property type="match status" value="1"/>
</dbReference>
<keyword evidence="2" id="KW-1185">Reference proteome</keyword>
<sequence length="169" mass="18023">MSEWLRRQRVLVAVGVGTVVAVTAVVAIWVLWPSSDTEPVRERRYRNTTACLLTDDKGLAGEPAAAVWAGMREASSDTRIKIQHLAVSGPQNPANALTYYNSLASQNCTIFIAVGEVAVIAMASGRSNFPQARHLAVGHDPGDPNVTLVEAASTEATRTAVRDLVSRAA</sequence>